<dbReference type="HOGENOM" id="CLU_2172661_0_0_1"/>
<proteinExistence type="predicted"/>
<keyword evidence="1" id="KW-0732">Signal</keyword>
<evidence type="ECO:0000313" key="3">
    <source>
        <dbReference type="Proteomes" id="UP000016931"/>
    </source>
</evidence>
<name>M3B866_SPHMS</name>
<reference evidence="2 3" key="1">
    <citation type="journal article" date="2012" name="PLoS Pathog.">
        <title>Diverse lifestyles and strategies of plant pathogenesis encoded in the genomes of eighteen Dothideomycetes fungi.</title>
        <authorList>
            <person name="Ohm R.A."/>
            <person name="Feau N."/>
            <person name="Henrissat B."/>
            <person name="Schoch C.L."/>
            <person name="Horwitz B.A."/>
            <person name="Barry K.W."/>
            <person name="Condon B.J."/>
            <person name="Copeland A.C."/>
            <person name="Dhillon B."/>
            <person name="Glaser F."/>
            <person name="Hesse C.N."/>
            <person name="Kosti I."/>
            <person name="LaButti K."/>
            <person name="Lindquist E.A."/>
            <person name="Lucas S."/>
            <person name="Salamov A.A."/>
            <person name="Bradshaw R.E."/>
            <person name="Ciuffetti L."/>
            <person name="Hamelin R.C."/>
            <person name="Kema G.H.J."/>
            <person name="Lawrence C."/>
            <person name="Scott J.A."/>
            <person name="Spatafora J.W."/>
            <person name="Turgeon B.G."/>
            <person name="de Wit P.J.G.M."/>
            <person name="Zhong S."/>
            <person name="Goodwin S.B."/>
            <person name="Grigoriev I.V."/>
        </authorList>
    </citation>
    <scope>NUCLEOTIDE SEQUENCE [LARGE SCALE GENOMIC DNA]</scope>
    <source>
        <strain evidence="2 3">SO2202</strain>
    </source>
</reference>
<accession>M3B866</accession>
<feature type="chain" id="PRO_5004032119" evidence="1">
    <location>
        <begin position="19"/>
        <end position="110"/>
    </location>
</feature>
<dbReference type="EMBL" id="KB456261">
    <property type="protein sequence ID" value="EMF16032.1"/>
    <property type="molecule type" value="Genomic_DNA"/>
</dbReference>
<dbReference type="Proteomes" id="UP000016931">
    <property type="component" value="Unassembled WGS sequence"/>
</dbReference>
<keyword evidence="3" id="KW-1185">Reference proteome</keyword>
<organism evidence="2 3">
    <name type="scientific">Sphaerulina musiva (strain SO2202)</name>
    <name type="common">Poplar stem canker fungus</name>
    <name type="synonym">Septoria musiva</name>
    <dbReference type="NCBI Taxonomy" id="692275"/>
    <lineage>
        <taxon>Eukaryota</taxon>
        <taxon>Fungi</taxon>
        <taxon>Dikarya</taxon>
        <taxon>Ascomycota</taxon>
        <taxon>Pezizomycotina</taxon>
        <taxon>Dothideomycetes</taxon>
        <taxon>Dothideomycetidae</taxon>
        <taxon>Mycosphaerellales</taxon>
        <taxon>Mycosphaerellaceae</taxon>
        <taxon>Sphaerulina</taxon>
    </lineage>
</organism>
<sequence length="110" mass="12660">MTYLPLPLFLSLPAFSTASSNSLLFQVPAQNGQKTSLADWNSGPLWARRETVFATWRRAELTVGGCWVVVDEAVDEVDEVVVNEEEDGEEGEEEEEGEWWWWLRQEGRLW</sequence>
<dbReference type="GeneID" id="27897757"/>
<dbReference type="RefSeq" id="XP_016764153.1">
    <property type="nucleotide sequence ID" value="XM_016900620.1"/>
</dbReference>
<evidence type="ECO:0000313" key="2">
    <source>
        <dbReference type="EMBL" id="EMF16032.1"/>
    </source>
</evidence>
<dbReference type="AlphaFoldDB" id="M3B866"/>
<feature type="signal peptide" evidence="1">
    <location>
        <begin position="1"/>
        <end position="18"/>
    </location>
</feature>
<evidence type="ECO:0000256" key="1">
    <source>
        <dbReference type="SAM" id="SignalP"/>
    </source>
</evidence>
<gene>
    <name evidence="2" type="ORF">SEPMUDRAFT_106206</name>
</gene>
<protein>
    <submittedName>
        <fullName evidence="2">Uncharacterized protein</fullName>
    </submittedName>
</protein>